<evidence type="ECO:0000256" key="7">
    <source>
        <dbReference type="ARBA" id="ARBA00022795"/>
    </source>
</evidence>
<keyword evidence="10" id="KW-1006">Bacterial flagellum protein export</keyword>
<reference evidence="12" key="1">
    <citation type="submission" date="2016-10" db="EMBL/GenBank/DDBJ databases">
        <authorList>
            <person name="Varghese N."/>
            <person name="Submissions S."/>
        </authorList>
    </citation>
    <scope>NUCLEOTIDE SEQUENCE [LARGE SCALE GENOMIC DNA]</scope>
    <source>
        <strain evidence="12">DSM 19083</strain>
    </source>
</reference>
<sequence length="148" mass="16326">MERSFRLASLLRLRKITEDDAAARLGAASAARMRADAQRTRAVEELSGHQLGSDVGVATWRASAAARAALRQNLLAATALSVTAAARVAERETEWQAARARSVPLEKLEERHDERVVTEDLRLEQIELDEVASRRAAQTSTDHEEGQR</sequence>
<dbReference type="InterPro" id="IPR053716">
    <property type="entry name" value="Flag_assembly_chemotaxis_eff"/>
</dbReference>
<evidence type="ECO:0000256" key="4">
    <source>
        <dbReference type="ARBA" id="ARBA00022448"/>
    </source>
</evidence>
<keyword evidence="11" id="KW-0966">Cell projection</keyword>
<keyword evidence="12" id="KW-1185">Reference proteome</keyword>
<evidence type="ECO:0000256" key="8">
    <source>
        <dbReference type="ARBA" id="ARBA00022927"/>
    </source>
</evidence>
<dbReference type="GO" id="GO:0071973">
    <property type="term" value="P:bacterial-type flagellum-dependent cell motility"/>
    <property type="evidence" value="ECO:0007669"/>
    <property type="project" value="InterPro"/>
</dbReference>
<dbReference type="Pfam" id="PF02050">
    <property type="entry name" value="FliJ"/>
    <property type="match status" value="1"/>
</dbReference>
<dbReference type="InterPro" id="IPR012823">
    <property type="entry name" value="Flagell_FliJ"/>
</dbReference>
<dbReference type="Gene3D" id="1.10.287.1700">
    <property type="match status" value="1"/>
</dbReference>
<keyword evidence="6" id="KW-0145">Chemotaxis</keyword>
<dbReference type="GO" id="GO:0044781">
    <property type="term" value="P:bacterial-type flagellum organization"/>
    <property type="evidence" value="ECO:0007669"/>
    <property type="project" value="UniProtKB-KW"/>
</dbReference>
<protein>
    <recommendedName>
        <fullName evidence="3">Flagellar FliJ protein</fullName>
    </recommendedName>
</protein>
<keyword evidence="11" id="KW-0969">Cilium</keyword>
<evidence type="ECO:0000256" key="9">
    <source>
        <dbReference type="ARBA" id="ARBA00023136"/>
    </source>
</evidence>
<dbReference type="GO" id="GO:0015031">
    <property type="term" value="P:protein transport"/>
    <property type="evidence" value="ECO:0007669"/>
    <property type="project" value="UniProtKB-KW"/>
</dbReference>
<gene>
    <name evidence="11" type="ORF">SAMN04488035_1893</name>
</gene>
<comment type="subcellular location">
    <subcellularLocation>
        <location evidence="1">Cell membrane</location>
        <topology evidence="1">Peripheral membrane protein</topology>
        <orientation evidence="1">Cytoplasmic side</orientation>
    </subcellularLocation>
</comment>
<evidence type="ECO:0000256" key="3">
    <source>
        <dbReference type="ARBA" id="ARBA00020392"/>
    </source>
</evidence>
<dbReference type="GO" id="GO:0006935">
    <property type="term" value="P:chemotaxis"/>
    <property type="evidence" value="ECO:0007669"/>
    <property type="project" value="UniProtKB-KW"/>
</dbReference>
<evidence type="ECO:0000313" key="12">
    <source>
        <dbReference type="Proteomes" id="UP000198520"/>
    </source>
</evidence>
<keyword evidence="11" id="KW-0282">Flagellum</keyword>
<dbReference type="AlphaFoldDB" id="A0A1I2GNL2"/>
<accession>A0A1I2GNL2</accession>
<organism evidence="11 12">
    <name type="scientific">Flavimobilis marinus</name>
    <dbReference type="NCBI Taxonomy" id="285351"/>
    <lineage>
        <taxon>Bacteria</taxon>
        <taxon>Bacillati</taxon>
        <taxon>Actinomycetota</taxon>
        <taxon>Actinomycetes</taxon>
        <taxon>Micrococcales</taxon>
        <taxon>Jonesiaceae</taxon>
        <taxon>Flavimobilis</taxon>
    </lineage>
</organism>
<evidence type="ECO:0000256" key="6">
    <source>
        <dbReference type="ARBA" id="ARBA00022500"/>
    </source>
</evidence>
<dbReference type="GO" id="GO:0005886">
    <property type="term" value="C:plasma membrane"/>
    <property type="evidence" value="ECO:0007669"/>
    <property type="project" value="UniProtKB-SubCell"/>
</dbReference>
<keyword evidence="7" id="KW-1005">Bacterial flagellum biogenesis</keyword>
<comment type="similarity">
    <text evidence="2">Belongs to the FliJ family.</text>
</comment>
<keyword evidence="9" id="KW-0472">Membrane</keyword>
<evidence type="ECO:0000313" key="11">
    <source>
        <dbReference type="EMBL" id="SFF19175.1"/>
    </source>
</evidence>
<dbReference type="OrthoDB" id="4828786at2"/>
<dbReference type="EMBL" id="FONZ01000003">
    <property type="protein sequence ID" value="SFF19175.1"/>
    <property type="molecule type" value="Genomic_DNA"/>
</dbReference>
<keyword evidence="4" id="KW-0813">Transport</keyword>
<dbReference type="Proteomes" id="UP000198520">
    <property type="component" value="Unassembled WGS sequence"/>
</dbReference>
<evidence type="ECO:0000256" key="10">
    <source>
        <dbReference type="ARBA" id="ARBA00023225"/>
    </source>
</evidence>
<dbReference type="GO" id="GO:0009288">
    <property type="term" value="C:bacterial-type flagellum"/>
    <property type="evidence" value="ECO:0007669"/>
    <property type="project" value="InterPro"/>
</dbReference>
<keyword evidence="8" id="KW-0653">Protein transport</keyword>
<dbReference type="STRING" id="285351.SAMN04488035_1893"/>
<evidence type="ECO:0000256" key="5">
    <source>
        <dbReference type="ARBA" id="ARBA00022475"/>
    </source>
</evidence>
<name>A0A1I2GNL2_9MICO</name>
<keyword evidence="5" id="KW-1003">Cell membrane</keyword>
<evidence type="ECO:0000256" key="2">
    <source>
        <dbReference type="ARBA" id="ARBA00010004"/>
    </source>
</evidence>
<evidence type="ECO:0000256" key="1">
    <source>
        <dbReference type="ARBA" id="ARBA00004413"/>
    </source>
</evidence>
<proteinExistence type="inferred from homology"/>
<dbReference type="RefSeq" id="WP_093377803.1">
    <property type="nucleotide sequence ID" value="NZ_BNAN01000003.1"/>
</dbReference>